<evidence type="ECO:0000313" key="2">
    <source>
        <dbReference type="EMBL" id="MCC2614655.1"/>
    </source>
</evidence>
<evidence type="ECO:0000256" key="1">
    <source>
        <dbReference type="SAM" id="Phobius"/>
    </source>
</evidence>
<proteinExistence type="predicted"/>
<gene>
    <name evidence="2" type="ORF">LJ739_00185</name>
</gene>
<organism evidence="2 3">
    <name type="scientific">Fluctibacter halophilus</name>
    <dbReference type="NCBI Taxonomy" id="226011"/>
    <lineage>
        <taxon>Bacteria</taxon>
        <taxon>Pseudomonadati</taxon>
        <taxon>Pseudomonadota</taxon>
        <taxon>Gammaproteobacteria</taxon>
        <taxon>Alteromonadales</taxon>
        <taxon>Alteromonadaceae</taxon>
        <taxon>Fluctibacter</taxon>
    </lineage>
</organism>
<dbReference type="RefSeq" id="WP_229156580.1">
    <property type="nucleotide sequence ID" value="NZ_JAJEWP010000001.1"/>
</dbReference>
<dbReference type="InterPro" id="IPR012902">
    <property type="entry name" value="N_methyl_site"/>
</dbReference>
<keyword evidence="1" id="KW-0472">Membrane</keyword>
<dbReference type="InterPro" id="IPR032092">
    <property type="entry name" value="PilW"/>
</dbReference>
<dbReference type="Pfam" id="PF16074">
    <property type="entry name" value="PilW"/>
    <property type="match status" value="1"/>
</dbReference>
<feature type="transmembrane region" description="Helical" evidence="1">
    <location>
        <begin position="12"/>
        <end position="35"/>
    </location>
</feature>
<dbReference type="EMBL" id="JAJEWP010000001">
    <property type="protein sequence ID" value="MCC2614655.1"/>
    <property type="molecule type" value="Genomic_DNA"/>
</dbReference>
<keyword evidence="1" id="KW-1133">Transmembrane helix</keyword>
<comment type="caution">
    <text evidence="2">The sequence shown here is derived from an EMBL/GenBank/DDBJ whole genome shotgun (WGS) entry which is preliminary data.</text>
</comment>
<protein>
    <submittedName>
        <fullName evidence="2">PilW family protein</fullName>
    </submittedName>
</protein>
<name>A0ABS8G476_9ALTE</name>
<reference evidence="2 3" key="1">
    <citation type="submission" date="2021-10" db="EMBL/GenBank/DDBJ databases">
        <title>Draft genome of Aestuariibacter halophilus JC2043.</title>
        <authorList>
            <person name="Emsley S.A."/>
            <person name="Pfannmuller K.M."/>
            <person name="Ushijima B."/>
            <person name="Saw J.H."/>
            <person name="Videau P."/>
        </authorList>
    </citation>
    <scope>NUCLEOTIDE SEQUENCE [LARGE SCALE GENOMIC DNA]</scope>
    <source>
        <strain evidence="2 3">JC2043</strain>
    </source>
</reference>
<dbReference type="NCBIfam" id="TIGR02532">
    <property type="entry name" value="IV_pilin_GFxxxE"/>
    <property type="match status" value="1"/>
</dbReference>
<dbReference type="Pfam" id="PF07963">
    <property type="entry name" value="N_methyl"/>
    <property type="match status" value="1"/>
</dbReference>
<keyword evidence="3" id="KW-1185">Reference proteome</keyword>
<keyword evidence="1" id="KW-0812">Transmembrane</keyword>
<evidence type="ECO:0000313" key="3">
    <source>
        <dbReference type="Proteomes" id="UP001520878"/>
    </source>
</evidence>
<sequence length="291" mass="31699">MSMSNHRNSGFSLIEIMIALTLGLVISGAIIQVMVSNSVTERLNRAMASAQEGGRFIMSRMRQELLMTGRYDLLSADLNRDVDVVDEANFVWNHPIPLPGDFDAAAAIGATQGAGGGNDTLVVSLLTNADCRGVTHGYDAAAGEEFYVVNQYFVEGTELKCRGYDGRVLRGQKAPEGNDGDAAYTLLDEVHSFQVLYGITNSAVTNDNSARPVQFVRADQLAAELAVNSQVVAIRIALLIKGEGNVEIAPLPQFKLLNEDAMNAPSNHLYKQFETTVTLRNVKNFMRNRKV</sequence>
<accession>A0ABS8G476</accession>
<dbReference type="PROSITE" id="PS00409">
    <property type="entry name" value="PROKAR_NTER_METHYL"/>
    <property type="match status" value="1"/>
</dbReference>
<dbReference type="Proteomes" id="UP001520878">
    <property type="component" value="Unassembled WGS sequence"/>
</dbReference>